<evidence type="ECO:0000313" key="2">
    <source>
        <dbReference type="Proteomes" id="UP000499080"/>
    </source>
</evidence>
<name>A0A4Y2DYU3_ARAVE</name>
<organism evidence="1 2">
    <name type="scientific">Araneus ventricosus</name>
    <name type="common">Orbweaver spider</name>
    <name type="synonym">Epeira ventricosa</name>
    <dbReference type="NCBI Taxonomy" id="182803"/>
    <lineage>
        <taxon>Eukaryota</taxon>
        <taxon>Metazoa</taxon>
        <taxon>Ecdysozoa</taxon>
        <taxon>Arthropoda</taxon>
        <taxon>Chelicerata</taxon>
        <taxon>Arachnida</taxon>
        <taxon>Araneae</taxon>
        <taxon>Araneomorphae</taxon>
        <taxon>Entelegynae</taxon>
        <taxon>Araneoidea</taxon>
        <taxon>Araneidae</taxon>
        <taxon>Araneus</taxon>
    </lineage>
</organism>
<gene>
    <name evidence="1" type="ORF">AVEN_265825_1</name>
</gene>
<protein>
    <recommendedName>
        <fullName evidence="3">CCHC-type domain-containing protein</fullName>
    </recommendedName>
</protein>
<comment type="caution">
    <text evidence="1">The sequence shown here is derived from an EMBL/GenBank/DDBJ whole genome shotgun (WGS) entry which is preliminary data.</text>
</comment>
<evidence type="ECO:0000313" key="1">
    <source>
        <dbReference type="EMBL" id="GBM21229.1"/>
    </source>
</evidence>
<dbReference type="EMBL" id="BGPR01000456">
    <property type="protein sequence ID" value="GBM21229.1"/>
    <property type="molecule type" value="Genomic_DNA"/>
</dbReference>
<sequence>MTLESKEYDEECTKEWLNMIINEREENELRKEEIEEWKRQEEIQMEERRRREKHEYKEQKRMDEMEFELQKIHLAAEADWSKLNSPDDLGEKLDDYDTLKATFRSKQLPKEEHYNKQNFFKDNSAVTINEKRKLYGITHNERGEPKCFNCSNFGHTSRNYSLPKSLLTC</sequence>
<dbReference type="Proteomes" id="UP000499080">
    <property type="component" value="Unassembled WGS sequence"/>
</dbReference>
<evidence type="ECO:0008006" key="3">
    <source>
        <dbReference type="Google" id="ProtNLM"/>
    </source>
</evidence>
<accession>A0A4Y2DYU3</accession>
<dbReference type="AlphaFoldDB" id="A0A4Y2DYU3"/>
<reference evidence="1 2" key="1">
    <citation type="journal article" date="2019" name="Sci. Rep.">
        <title>Orb-weaving spider Araneus ventricosus genome elucidates the spidroin gene catalogue.</title>
        <authorList>
            <person name="Kono N."/>
            <person name="Nakamura H."/>
            <person name="Ohtoshi R."/>
            <person name="Moran D.A.P."/>
            <person name="Shinohara A."/>
            <person name="Yoshida Y."/>
            <person name="Fujiwara M."/>
            <person name="Mori M."/>
            <person name="Tomita M."/>
            <person name="Arakawa K."/>
        </authorList>
    </citation>
    <scope>NUCLEOTIDE SEQUENCE [LARGE SCALE GENOMIC DNA]</scope>
</reference>
<keyword evidence="2" id="KW-1185">Reference proteome</keyword>
<proteinExistence type="predicted"/>
<dbReference type="OrthoDB" id="5860093at2759"/>